<dbReference type="AlphaFoldDB" id="A0A829QAD3"/>
<accession>A0A829QAD3</accession>
<evidence type="ECO:0000313" key="1">
    <source>
        <dbReference type="EMBL" id="EUA49094.1"/>
    </source>
</evidence>
<gene>
    <name evidence="1" type="ORF">I543_3556</name>
</gene>
<organism evidence="1 2">
    <name type="scientific">Mycobacteroides abscessus 21</name>
    <dbReference type="NCBI Taxonomy" id="1299324"/>
    <lineage>
        <taxon>Bacteria</taxon>
        <taxon>Bacillati</taxon>
        <taxon>Actinomycetota</taxon>
        <taxon>Actinomycetes</taxon>
        <taxon>Mycobacteriales</taxon>
        <taxon>Mycobacteriaceae</taxon>
        <taxon>Mycobacteroides</taxon>
        <taxon>Mycobacteroides abscessus</taxon>
    </lineage>
</organism>
<sequence>MADGNELDISVSVERLYRLRAPQFNQDRGTGGVRSGSAMRITAGRPIVLRGLR</sequence>
<comment type="caution">
    <text evidence="1">The sequence shown here is derived from an EMBL/GenBank/DDBJ whole genome shotgun (WGS) entry which is preliminary data.</text>
</comment>
<dbReference type="Proteomes" id="UP000020103">
    <property type="component" value="Unassembled WGS sequence"/>
</dbReference>
<evidence type="ECO:0000313" key="2">
    <source>
        <dbReference type="Proteomes" id="UP000020103"/>
    </source>
</evidence>
<dbReference type="EMBL" id="JAOF01000001">
    <property type="protein sequence ID" value="EUA49094.1"/>
    <property type="molecule type" value="Genomic_DNA"/>
</dbReference>
<proteinExistence type="predicted"/>
<reference evidence="1 2" key="1">
    <citation type="submission" date="2013-12" db="EMBL/GenBank/DDBJ databases">
        <authorList>
            <person name="Madinger N."/>
            <person name="Lenaerts A."/>
            <person name="Ordway D."/>
            <person name="DeGroote M.A."/>
            <person name="Parker T."/>
            <person name="Sizemore C."/>
            <person name="Tallon L.J."/>
            <person name="Sadzewicz L.K."/>
            <person name="Sengamalay N."/>
            <person name="Fraser C.M."/>
            <person name="Hine E."/>
            <person name="Shefchek K.A."/>
            <person name="Das S.P."/>
            <person name="Tettelin H."/>
        </authorList>
    </citation>
    <scope>NUCLEOTIDE SEQUENCE [LARGE SCALE GENOMIC DNA]</scope>
    <source>
        <strain evidence="1 2">21</strain>
    </source>
</reference>
<protein>
    <submittedName>
        <fullName evidence="1">Uncharacterized protein</fullName>
    </submittedName>
</protein>
<name>A0A829QAD3_9MYCO</name>